<keyword evidence="1" id="KW-1133">Transmembrane helix</keyword>
<feature type="transmembrane region" description="Helical" evidence="1">
    <location>
        <begin position="66"/>
        <end position="85"/>
    </location>
</feature>
<dbReference type="EMBL" id="JAHKRT010000006">
    <property type="protein sequence ID" value="MBU3078779.1"/>
    <property type="molecule type" value="Genomic_DNA"/>
</dbReference>
<organism evidence="2 3">
    <name type="scientific">Sphingomonas quercus</name>
    <dbReference type="NCBI Taxonomy" id="2842451"/>
    <lineage>
        <taxon>Bacteria</taxon>
        <taxon>Pseudomonadati</taxon>
        <taxon>Pseudomonadota</taxon>
        <taxon>Alphaproteobacteria</taxon>
        <taxon>Sphingomonadales</taxon>
        <taxon>Sphingomonadaceae</taxon>
        <taxon>Sphingomonas</taxon>
    </lineage>
</organism>
<comment type="caution">
    <text evidence="2">The sequence shown here is derived from an EMBL/GenBank/DDBJ whole genome shotgun (WGS) entry which is preliminary data.</text>
</comment>
<name>A0ABS6BKG4_9SPHN</name>
<feature type="transmembrane region" description="Helical" evidence="1">
    <location>
        <begin position="149"/>
        <end position="171"/>
    </location>
</feature>
<keyword evidence="3" id="KW-1185">Reference proteome</keyword>
<proteinExistence type="predicted"/>
<evidence type="ECO:0000256" key="1">
    <source>
        <dbReference type="SAM" id="Phobius"/>
    </source>
</evidence>
<evidence type="ECO:0000313" key="3">
    <source>
        <dbReference type="Proteomes" id="UP000776276"/>
    </source>
</evidence>
<accession>A0ABS6BKG4</accession>
<protein>
    <submittedName>
        <fullName evidence="2">Uncharacterized protein</fullName>
    </submittedName>
</protein>
<feature type="transmembrane region" description="Helical" evidence="1">
    <location>
        <begin position="119"/>
        <end position="142"/>
    </location>
</feature>
<sequence length="211" mass="21629">MIIALSKALMTLATNSLGESRSDWAQAMACEFEVATADGKPLSFAAGCLIAACCEIPRHSEGRLALTNYALALGLLIPMAALQVAQMTGLPLLLTGSADGIPTAGVNSSPYLILSRLSAAPILLALWLSLGVAHLCLAWAVVERNGPRVVKAAALMGAAVLTLFLLMGVLLINMASLAGHVAAMAAELALVAIVARLHARLHSSAAADLIA</sequence>
<gene>
    <name evidence="2" type="ORF">KOF26_12960</name>
</gene>
<keyword evidence="1" id="KW-0472">Membrane</keyword>
<dbReference type="Proteomes" id="UP000776276">
    <property type="component" value="Unassembled WGS sequence"/>
</dbReference>
<keyword evidence="1" id="KW-0812">Transmembrane</keyword>
<evidence type="ECO:0000313" key="2">
    <source>
        <dbReference type="EMBL" id="MBU3078779.1"/>
    </source>
</evidence>
<feature type="transmembrane region" description="Helical" evidence="1">
    <location>
        <begin position="177"/>
        <end position="195"/>
    </location>
</feature>
<reference evidence="2 3" key="1">
    <citation type="submission" date="2021-06" db="EMBL/GenBank/DDBJ databases">
        <title>Sphingomonas sp. XMGL2, whole genome shotgun sequencing project.</title>
        <authorList>
            <person name="Zhao G."/>
            <person name="Shen L."/>
        </authorList>
    </citation>
    <scope>NUCLEOTIDE SEQUENCE [LARGE SCALE GENOMIC DNA]</scope>
    <source>
        <strain evidence="2 3">XMGL2</strain>
    </source>
</reference>
<dbReference type="RefSeq" id="WP_216325534.1">
    <property type="nucleotide sequence ID" value="NZ_JAHKRT010000006.1"/>
</dbReference>